<dbReference type="AlphaFoldDB" id="A0A2X5RDE7"/>
<dbReference type="Gene3D" id="1.10.10.10">
    <property type="entry name" value="Winged helix-like DNA-binding domain superfamily/Winged helix DNA-binding domain"/>
    <property type="match status" value="1"/>
</dbReference>
<keyword evidence="3" id="KW-0812">Transmembrane</keyword>
<dbReference type="PROSITE" id="PS00695">
    <property type="entry name" value="ENT_VIR_OMP_2"/>
    <property type="match status" value="1"/>
</dbReference>
<keyword evidence="2" id="KW-1134">Transmembrane beta strand</keyword>
<sequence length="244" mass="27170">MEVNKKQLADIFGASIRTIQNWQEQGMPVLRGGGKGNEVLYDSAAAIKWYAERDAEIENEKLRREVEELRQASETDLQPGTIEYERHRLTRAQADAQELKNARDSAEVVETAFCTFVLSRIAGEIASILDGIPLSVQRRFPELENRHVDFLKRDIIKAMNKAAALDELISTFSGDYLRVTDNKGKTHDVLTGSDDGRHSNTSLTWGAGVQFNPTESVAIDIAYEGSGSGDWRTDGFIVGVGYKF</sequence>
<dbReference type="PANTHER" id="PTHR35892:SF2">
    <property type="entry name" value="OUTER MEMBRANE PROTEIN PAGN"/>
    <property type="match status" value="1"/>
</dbReference>
<dbReference type="InterPro" id="IPR011250">
    <property type="entry name" value="OMP/PagP_B-barrel"/>
</dbReference>
<dbReference type="PANTHER" id="PTHR35892">
    <property type="entry name" value="OUTER MEMBRANE PROTEIN PAGN-RELATED"/>
    <property type="match status" value="1"/>
</dbReference>
<evidence type="ECO:0000256" key="4">
    <source>
        <dbReference type="ARBA" id="ARBA00022729"/>
    </source>
</evidence>
<dbReference type="InterPro" id="IPR010906">
    <property type="entry name" value="Phage_lambda_Nu1_terminase-ssu"/>
</dbReference>
<keyword evidence="5" id="KW-0472">Membrane</keyword>
<dbReference type="InterPro" id="IPR051723">
    <property type="entry name" value="Bact_OM_Invasion-Related"/>
</dbReference>
<evidence type="ECO:0000313" key="7">
    <source>
        <dbReference type="EMBL" id="STI75177.1"/>
    </source>
</evidence>
<feature type="coiled-coil region" evidence="6">
    <location>
        <begin position="52"/>
        <end position="109"/>
    </location>
</feature>
<dbReference type="Proteomes" id="UP000254405">
    <property type="component" value="Unassembled WGS sequence"/>
</dbReference>
<dbReference type="Gene3D" id="2.40.160.20">
    <property type="match status" value="1"/>
</dbReference>
<accession>A0A2X5RDE7</accession>
<evidence type="ECO:0000313" key="8">
    <source>
        <dbReference type="Proteomes" id="UP000254405"/>
    </source>
</evidence>
<evidence type="ECO:0000256" key="6">
    <source>
        <dbReference type="SAM" id="Coils"/>
    </source>
</evidence>
<dbReference type="RefSeq" id="WP_046201413.1">
    <property type="nucleotide sequence ID" value="NZ_BFFU01000036.1"/>
</dbReference>
<dbReference type="InterPro" id="IPR000758">
    <property type="entry name" value="Enterovir_OMP"/>
</dbReference>
<keyword evidence="4" id="KW-0732">Signal</keyword>
<reference evidence="7 8" key="1">
    <citation type="submission" date="2018-06" db="EMBL/GenBank/DDBJ databases">
        <authorList>
            <consortium name="Pathogen Informatics"/>
            <person name="Doyle S."/>
        </authorList>
    </citation>
    <scope>NUCLEOTIDE SEQUENCE [LARGE SCALE GENOMIC DNA]</scope>
    <source>
        <strain evidence="7 8">NCTC8985</strain>
    </source>
</reference>
<dbReference type="PRINTS" id="PR00316">
    <property type="entry name" value="ENTEROVIROMP"/>
</dbReference>
<comment type="subcellular location">
    <subcellularLocation>
        <location evidence="1">Membrane</location>
        <topology evidence="1">Multi-pass membrane protein</topology>
    </subcellularLocation>
</comment>
<dbReference type="InterPro" id="IPR036388">
    <property type="entry name" value="WH-like_DNA-bd_sf"/>
</dbReference>
<keyword evidence="6" id="KW-0175">Coiled coil</keyword>
<dbReference type="EMBL" id="UGCO01000001">
    <property type="protein sequence ID" value="STI75177.1"/>
    <property type="molecule type" value="Genomic_DNA"/>
</dbReference>
<proteinExistence type="predicted"/>
<dbReference type="Pfam" id="PF06316">
    <property type="entry name" value="Ail_Lom"/>
    <property type="match status" value="1"/>
</dbReference>
<dbReference type="GO" id="GO:0016020">
    <property type="term" value="C:membrane"/>
    <property type="evidence" value="ECO:0007669"/>
    <property type="project" value="UniProtKB-SubCell"/>
</dbReference>
<dbReference type="SUPFAM" id="SSF46955">
    <property type="entry name" value="Putative DNA-binding domain"/>
    <property type="match status" value="1"/>
</dbReference>
<evidence type="ECO:0000256" key="5">
    <source>
        <dbReference type="ARBA" id="ARBA00023136"/>
    </source>
</evidence>
<protein>
    <submittedName>
        <fullName evidence="7">DNA packaging protein</fullName>
    </submittedName>
</protein>
<dbReference type="GO" id="GO:0044384">
    <property type="term" value="C:host outer membrane"/>
    <property type="evidence" value="ECO:0007669"/>
    <property type="project" value="InterPro"/>
</dbReference>
<gene>
    <name evidence="7" type="primary">nohB_1</name>
    <name evidence="7" type="ORF">NCTC8985_00385</name>
</gene>
<organism evidence="7 8">
    <name type="scientific">Escherichia coli</name>
    <dbReference type="NCBI Taxonomy" id="562"/>
    <lineage>
        <taxon>Bacteria</taxon>
        <taxon>Pseudomonadati</taxon>
        <taxon>Pseudomonadota</taxon>
        <taxon>Gammaproteobacteria</taxon>
        <taxon>Enterobacterales</taxon>
        <taxon>Enterobacteriaceae</taxon>
        <taxon>Escherichia</taxon>
    </lineage>
</organism>
<dbReference type="InterPro" id="IPR009061">
    <property type="entry name" value="DNA-bd_dom_put_sf"/>
</dbReference>
<evidence type="ECO:0000256" key="2">
    <source>
        <dbReference type="ARBA" id="ARBA00022452"/>
    </source>
</evidence>
<evidence type="ECO:0000256" key="1">
    <source>
        <dbReference type="ARBA" id="ARBA00004141"/>
    </source>
</evidence>
<evidence type="ECO:0000256" key="3">
    <source>
        <dbReference type="ARBA" id="ARBA00022692"/>
    </source>
</evidence>
<dbReference type="SUPFAM" id="SSF56925">
    <property type="entry name" value="OMPA-like"/>
    <property type="match status" value="1"/>
</dbReference>
<name>A0A2X5RDE7_ECOLX</name>
<dbReference type="Pfam" id="PF07471">
    <property type="entry name" value="Phage_Nu1"/>
    <property type="match status" value="1"/>
</dbReference>